<dbReference type="SUPFAM" id="SSF56436">
    <property type="entry name" value="C-type lectin-like"/>
    <property type="match status" value="1"/>
</dbReference>
<dbReference type="GO" id="GO:0008083">
    <property type="term" value="F:growth factor activity"/>
    <property type="evidence" value="ECO:0007669"/>
    <property type="project" value="TreeGrafter"/>
</dbReference>
<dbReference type="CDD" id="cd00037">
    <property type="entry name" value="CLECT"/>
    <property type="match status" value="1"/>
</dbReference>
<dbReference type="Proteomes" id="UP001286313">
    <property type="component" value="Unassembled WGS sequence"/>
</dbReference>
<protein>
    <recommendedName>
        <fullName evidence="7">C-type lectin domain-containing protein</fullName>
    </recommendedName>
</protein>
<dbReference type="GO" id="GO:0030246">
    <property type="term" value="F:carbohydrate binding"/>
    <property type="evidence" value="ECO:0007669"/>
    <property type="project" value="UniProtKB-KW"/>
</dbReference>
<keyword evidence="5" id="KW-0175">Coiled coil</keyword>
<dbReference type="SMART" id="SM00034">
    <property type="entry name" value="CLECT"/>
    <property type="match status" value="1"/>
</dbReference>
<evidence type="ECO:0000256" key="6">
    <source>
        <dbReference type="SAM" id="MobiDB-lite"/>
    </source>
</evidence>
<feature type="domain" description="C-type lectin" evidence="7">
    <location>
        <begin position="229"/>
        <end position="348"/>
    </location>
</feature>
<feature type="region of interest" description="Disordered" evidence="6">
    <location>
        <begin position="1"/>
        <end position="31"/>
    </location>
</feature>
<gene>
    <name evidence="8" type="ORF">Pcinc_010633</name>
</gene>
<evidence type="ECO:0000313" key="8">
    <source>
        <dbReference type="EMBL" id="KAK3885152.1"/>
    </source>
</evidence>
<dbReference type="PROSITE" id="PS50041">
    <property type="entry name" value="C_TYPE_LECTIN_2"/>
    <property type="match status" value="1"/>
</dbReference>
<evidence type="ECO:0000256" key="2">
    <source>
        <dbReference type="ARBA" id="ARBA00022525"/>
    </source>
</evidence>
<feature type="coiled-coil region" evidence="5">
    <location>
        <begin position="93"/>
        <end position="180"/>
    </location>
</feature>
<dbReference type="EMBL" id="JAWQEG010000826">
    <property type="protein sequence ID" value="KAK3885152.1"/>
    <property type="molecule type" value="Genomic_DNA"/>
</dbReference>
<comment type="caution">
    <text evidence="8">The sequence shown here is derived from an EMBL/GenBank/DDBJ whole genome shotgun (WGS) entry which is preliminary data.</text>
</comment>
<evidence type="ECO:0000256" key="3">
    <source>
        <dbReference type="ARBA" id="ARBA00022729"/>
    </source>
</evidence>
<dbReference type="PANTHER" id="PTHR22799:SF1">
    <property type="entry name" value="C-TYPE LECTIN DOMAIN FAMILY 11 MEMBER A"/>
    <property type="match status" value="1"/>
</dbReference>
<dbReference type="InterPro" id="IPR001304">
    <property type="entry name" value="C-type_lectin-like"/>
</dbReference>
<dbReference type="InterPro" id="IPR016187">
    <property type="entry name" value="CTDL_fold"/>
</dbReference>
<evidence type="ECO:0000313" key="9">
    <source>
        <dbReference type="Proteomes" id="UP001286313"/>
    </source>
</evidence>
<dbReference type="InterPro" id="IPR051663">
    <property type="entry name" value="CLec_Tetranectin-domain"/>
</dbReference>
<evidence type="ECO:0000259" key="7">
    <source>
        <dbReference type="PROSITE" id="PS50041"/>
    </source>
</evidence>
<dbReference type="Pfam" id="PF00059">
    <property type="entry name" value="Lectin_C"/>
    <property type="match status" value="1"/>
</dbReference>
<dbReference type="GO" id="GO:0005615">
    <property type="term" value="C:extracellular space"/>
    <property type="evidence" value="ECO:0007669"/>
    <property type="project" value="TreeGrafter"/>
</dbReference>
<accession>A0AAE1G534</accession>
<proteinExistence type="predicted"/>
<evidence type="ECO:0000256" key="4">
    <source>
        <dbReference type="ARBA" id="ARBA00022734"/>
    </source>
</evidence>
<organism evidence="8 9">
    <name type="scientific">Petrolisthes cinctipes</name>
    <name type="common">Flat porcelain crab</name>
    <dbReference type="NCBI Taxonomy" id="88211"/>
    <lineage>
        <taxon>Eukaryota</taxon>
        <taxon>Metazoa</taxon>
        <taxon>Ecdysozoa</taxon>
        <taxon>Arthropoda</taxon>
        <taxon>Crustacea</taxon>
        <taxon>Multicrustacea</taxon>
        <taxon>Malacostraca</taxon>
        <taxon>Eumalacostraca</taxon>
        <taxon>Eucarida</taxon>
        <taxon>Decapoda</taxon>
        <taxon>Pleocyemata</taxon>
        <taxon>Anomura</taxon>
        <taxon>Galatheoidea</taxon>
        <taxon>Porcellanidae</taxon>
        <taxon>Petrolisthes</taxon>
    </lineage>
</organism>
<name>A0AAE1G534_PETCI</name>
<keyword evidence="4" id="KW-0430">Lectin</keyword>
<keyword evidence="2" id="KW-0964">Secreted</keyword>
<evidence type="ECO:0000256" key="1">
    <source>
        <dbReference type="ARBA" id="ARBA00004613"/>
    </source>
</evidence>
<sequence length="349" mass="40559">MPPRPVSPRRSLTPPPHPSHLTITRPLNARPHMTLYSTRTPQILRPRSSGRATSALRTFSTLAYARLSTPLTSHHTGLATPLIRLWQQRRTECERMSRLDSEEKEELRNLREEVATLRQTQATLRDMREEFNNSVDMLETKVRHLHTNLLKNISENQDLIEDLRQSLSSLETKNVQLEGIVSLISNNNVSENCSRQCDDDPEAQGNQPTLRENYEILRAELGEDSFFHHEGEIFFVNREEKMTWFEGRKWCQARGGDLAHPSGNLRTFLNKDASLVRRYWPVWIGASYSSESEQWQWVTGLSIQDLPWFPGRPSTPLTRYNCLYVSVYGSESYFINIPCNDRYYVMCQF</sequence>
<comment type="subcellular location">
    <subcellularLocation>
        <location evidence="1">Secreted</location>
    </subcellularLocation>
</comment>
<dbReference type="InterPro" id="IPR016186">
    <property type="entry name" value="C-type_lectin-like/link_sf"/>
</dbReference>
<keyword evidence="9" id="KW-1185">Reference proteome</keyword>
<dbReference type="AlphaFoldDB" id="A0AAE1G534"/>
<dbReference type="Gene3D" id="3.10.100.10">
    <property type="entry name" value="Mannose-Binding Protein A, subunit A"/>
    <property type="match status" value="1"/>
</dbReference>
<keyword evidence="3" id="KW-0732">Signal</keyword>
<dbReference type="PANTHER" id="PTHR22799">
    <property type="entry name" value="TETRANECTIN-RELATED"/>
    <property type="match status" value="1"/>
</dbReference>
<evidence type="ECO:0000256" key="5">
    <source>
        <dbReference type="SAM" id="Coils"/>
    </source>
</evidence>
<reference evidence="8" key="1">
    <citation type="submission" date="2023-10" db="EMBL/GenBank/DDBJ databases">
        <title>Genome assemblies of two species of porcelain crab, Petrolisthes cinctipes and Petrolisthes manimaculis (Anomura: Porcellanidae).</title>
        <authorList>
            <person name="Angst P."/>
        </authorList>
    </citation>
    <scope>NUCLEOTIDE SEQUENCE</scope>
    <source>
        <strain evidence="8">PB745_01</strain>
        <tissue evidence="8">Gill</tissue>
    </source>
</reference>